<evidence type="ECO:0000313" key="3">
    <source>
        <dbReference type="Proteomes" id="UP000242699"/>
    </source>
</evidence>
<evidence type="ECO:0000313" key="2">
    <source>
        <dbReference type="EMBL" id="PSR30100.1"/>
    </source>
</evidence>
<feature type="compositionally biased region" description="Basic and acidic residues" evidence="1">
    <location>
        <begin position="24"/>
        <end position="42"/>
    </location>
</feature>
<protein>
    <submittedName>
        <fullName evidence="2">Uncharacterized protein</fullName>
    </submittedName>
</protein>
<name>A0A2T2X6H2_9FIRM</name>
<dbReference type="Proteomes" id="UP000242699">
    <property type="component" value="Unassembled WGS sequence"/>
</dbReference>
<feature type="region of interest" description="Disordered" evidence="1">
    <location>
        <begin position="1"/>
        <end position="45"/>
    </location>
</feature>
<gene>
    <name evidence="2" type="ORF">C7B43_07410</name>
</gene>
<feature type="compositionally biased region" description="Basic and acidic residues" evidence="1">
    <location>
        <begin position="1"/>
        <end position="13"/>
    </location>
</feature>
<evidence type="ECO:0000256" key="1">
    <source>
        <dbReference type="SAM" id="MobiDB-lite"/>
    </source>
</evidence>
<comment type="caution">
    <text evidence="2">The sequence shown here is derived from an EMBL/GenBank/DDBJ whole genome shotgun (WGS) entry which is preliminary data.</text>
</comment>
<dbReference type="EMBL" id="PXYT01000013">
    <property type="protein sequence ID" value="PSR30100.1"/>
    <property type="molecule type" value="Genomic_DNA"/>
</dbReference>
<accession>A0A2T2X6H2</accession>
<organism evidence="2 3">
    <name type="scientific">Sulfobacillus benefaciens</name>
    <dbReference type="NCBI Taxonomy" id="453960"/>
    <lineage>
        <taxon>Bacteria</taxon>
        <taxon>Bacillati</taxon>
        <taxon>Bacillota</taxon>
        <taxon>Clostridia</taxon>
        <taxon>Eubacteriales</taxon>
        <taxon>Clostridiales Family XVII. Incertae Sedis</taxon>
        <taxon>Sulfobacillus</taxon>
    </lineage>
</organism>
<reference evidence="2 3" key="1">
    <citation type="journal article" date="2014" name="BMC Genomics">
        <title>Comparison of environmental and isolate Sulfobacillus genomes reveals diverse carbon, sulfur, nitrogen, and hydrogen metabolisms.</title>
        <authorList>
            <person name="Justice N.B."/>
            <person name="Norman A."/>
            <person name="Brown C.T."/>
            <person name="Singh A."/>
            <person name="Thomas B.C."/>
            <person name="Banfield J.F."/>
        </authorList>
    </citation>
    <scope>NUCLEOTIDE SEQUENCE [LARGE SCALE GENOMIC DNA]</scope>
    <source>
        <strain evidence="2">AMDSBA1</strain>
    </source>
</reference>
<dbReference type="AlphaFoldDB" id="A0A2T2X6H2"/>
<sequence>MSDEKNPGSEQKDVGTSGGQFDLGDNRQRSRKMHEPHSREPEISLSVNSLNEAIRKELQYFDLAVATPFRVVRRSFRENSAPWAQGLEQLTWAIEGMARIPVKVLQAVVGEDFSKQNDQ</sequence>
<proteinExistence type="predicted"/>